<gene>
    <name evidence="3" type="ORF">H9777_09540</name>
</gene>
<evidence type="ECO:0000313" key="4">
    <source>
        <dbReference type="Proteomes" id="UP000783796"/>
    </source>
</evidence>
<evidence type="ECO:0000259" key="2">
    <source>
        <dbReference type="PROSITE" id="PS50943"/>
    </source>
</evidence>
<dbReference type="Proteomes" id="UP000783796">
    <property type="component" value="Unassembled WGS sequence"/>
</dbReference>
<evidence type="ECO:0000313" key="3">
    <source>
        <dbReference type="EMBL" id="MBU3838531.1"/>
    </source>
</evidence>
<dbReference type="GO" id="GO:0003677">
    <property type="term" value="F:DNA binding"/>
    <property type="evidence" value="ECO:0007669"/>
    <property type="project" value="InterPro"/>
</dbReference>
<dbReference type="Pfam" id="PF01381">
    <property type="entry name" value="HTH_3"/>
    <property type="match status" value="1"/>
</dbReference>
<feature type="compositionally biased region" description="Polar residues" evidence="1">
    <location>
        <begin position="73"/>
        <end position="92"/>
    </location>
</feature>
<protein>
    <submittedName>
        <fullName evidence="3">Helix-turn-helix domain-containing protein</fullName>
    </submittedName>
</protein>
<dbReference type="SUPFAM" id="SSF47413">
    <property type="entry name" value="lambda repressor-like DNA-binding domains"/>
    <property type="match status" value="1"/>
</dbReference>
<reference evidence="3" key="1">
    <citation type="journal article" date="2021" name="PeerJ">
        <title>Extensive microbial diversity within the chicken gut microbiome revealed by metagenomics and culture.</title>
        <authorList>
            <person name="Gilroy R."/>
            <person name="Ravi A."/>
            <person name="Getino M."/>
            <person name="Pursley I."/>
            <person name="Horton D.L."/>
            <person name="Alikhan N.F."/>
            <person name="Baker D."/>
            <person name="Gharbi K."/>
            <person name="Hall N."/>
            <person name="Watson M."/>
            <person name="Adriaenssens E.M."/>
            <person name="Foster-Nyarko E."/>
            <person name="Jarju S."/>
            <person name="Secka A."/>
            <person name="Antonio M."/>
            <person name="Oren A."/>
            <person name="Chaudhuri R.R."/>
            <person name="La Ragione R."/>
            <person name="Hildebrand F."/>
            <person name="Pallen M.J."/>
        </authorList>
    </citation>
    <scope>NUCLEOTIDE SEQUENCE</scope>
    <source>
        <strain evidence="3">G4-2901</strain>
    </source>
</reference>
<evidence type="ECO:0000256" key="1">
    <source>
        <dbReference type="SAM" id="MobiDB-lite"/>
    </source>
</evidence>
<name>A0A948WXX1_9BACT</name>
<proteinExistence type="predicted"/>
<feature type="region of interest" description="Disordered" evidence="1">
    <location>
        <begin position="72"/>
        <end position="92"/>
    </location>
</feature>
<accession>A0A948WXX1</accession>
<dbReference type="AlphaFoldDB" id="A0A948WXX1"/>
<comment type="caution">
    <text evidence="3">The sequence shown here is derived from an EMBL/GenBank/DDBJ whole genome shotgun (WGS) entry which is preliminary data.</text>
</comment>
<feature type="domain" description="HTH cro/C1-type" evidence="2">
    <location>
        <begin position="5"/>
        <end position="60"/>
    </location>
</feature>
<dbReference type="InterPro" id="IPR010982">
    <property type="entry name" value="Lambda_DNA-bd_dom_sf"/>
</dbReference>
<organism evidence="3 4">
    <name type="scientific">Candidatus Phocaeicola faecigallinarum</name>
    <dbReference type="NCBI Taxonomy" id="2838732"/>
    <lineage>
        <taxon>Bacteria</taxon>
        <taxon>Pseudomonadati</taxon>
        <taxon>Bacteroidota</taxon>
        <taxon>Bacteroidia</taxon>
        <taxon>Bacteroidales</taxon>
        <taxon>Bacteroidaceae</taxon>
        <taxon>Phocaeicola</taxon>
    </lineage>
</organism>
<dbReference type="PROSITE" id="PS50943">
    <property type="entry name" value="HTH_CROC1"/>
    <property type="match status" value="1"/>
</dbReference>
<dbReference type="SMART" id="SM00530">
    <property type="entry name" value="HTH_XRE"/>
    <property type="match status" value="1"/>
</dbReference>
<sequence>MKDRIIQIMRSVGLSNADFAEKIGISTSSLSHIFSGRNNPSLDMVKRLHKSFPDISLNWIMYGEGSMYMNEAGNGTTDSSRSGQTDLGQETTGGMPLFENAENPENTGSGQFYFDFRKEKPSETPVYTHKESEKEVVRYIEKPAPKITEIRIFYDNGTFEVFKPDNK</sequence>
<dbReference type="EMBL" id="JAHLFW010000079">
    <property type="protein sequence ID" value="MBU3838531.1"/>
    <property type="molecule type" value="Genomic_DNA"/>
</dbReference>
<dbReference type="InterPro" id="IPR001387">
    <property type="entry name" value="Cro/C1-type_HTH"/>
</dbReference>
<dbReference type="Gene3D" id="1.10.260.40">
    <property type="entry name" value="lambda repressor-like DNA-binding domains"/>
    <property type="match status" value="1"/>
</dbReference>
<dbReference type="CDD" id="cd00093">
    <property type="entry name" value="HTH_XRE"/>
    <property type="match status" value="1"/>
</dbReference>
<reference evidence="3" key="2">
    <citation type="submission" date="2021-04" db="EMBL/GenBank/DDBJ databases">
        <authorList>
            <person name="Gilroy R."/>
        </authorList>
    </citation>
    <scope>NUCLEOTIDE SEQUENCE</scope>
    <source>
        <strain evidence="3">G4-2901</strain>
    </source>
</reference>